<keyword evidence="2" id="KW-1185">Reference proteome</keyword>
<dbReference type="AlphaFoldDB" id="B9TF22"/>
<evidence type="ECO:0000313" key="2">
    <source>
        <dbReference type="Proteomes" id="UP000008311"/>
    </source>
</evidence>
<sequence length="285" mass="31994">MRFRHVVRLPTHQVRPRAESQDTCYMNVSISIPPIDLAELDNRAAARRRAQREAIAEPGRFNAISLVEWLPRVAAAGVPHIPAESVFELAQEVWLHFDAPEEQHWPVWEGLQNAVASVPASHMVRWDFCASLSLKGALARAEAPGDALRDLSPDDPRAFDILYEYPGEMVPVLRRPWVPALHEDGYPVEFRAFVRESKVIAVASYYPQRPLCDTPQMQVFVSKVQSLSRTIVEHLTATGHYPWLMGFERQFKAGTVNATLDFLVRDDGEVVFIEAGPPFGAGAHP</sequence>
<dbReference type="EMBL" id="EQ979453">
    <property type="protein sequence ID" value="EEF25541.1"/>
    <property type="molecule type" value="Genomic_DNA"/>
</dbReference>
<name>B9TF22_RICCO</name>
<protein>
    <submittedName>
        <fullName evidence="1">Uncharacterized protein</fullName>
    </submittedName>
</protein>
<accession>B9TF22</accession>
<reference evidence="2" key="1">
    <citation type="journal article" date="2010" name="Nat. Biotechnol.">
        <title>Draft genome sequence of the oilseed species Ricinus communis.</title>
        <authorList>
            <person name="Chan A.P."/>
            <person name="Crabtree J."/>
            <person name="Zhao Q."/>
            <person name="Lorenzi H."/>
            <person name="Orvis J."/>
            <person name="Puiu D."/>
            <person name="Melake-Berhan A."/>
            <person name="Jones K.M."/>
            <person name="Redman J."/>
            <person name="Chen G."/>
            <person name="Cahoon E.B."/>
            <person name="Gedil M."/>
            <person name="Stanke M."/>
            <person name="Haas B.J."/>
            <person name="Wortman J.R."/>
            <person name="Fraser-Liggett C.M."/>
            <person name="Ravel J."/>
            <person name="Rabinowicz P.D."/>
        </authorList>
    </citation>
    <scope>NUCLEOTIDE SEQUENCE [LARGE SCALE GENOMIC DNA]</scope>
    <source>
        <strain evidence="2">cv. Hale</strain>
    </source>
</reference>
<organism evidence="1 2">
    <name type="scientific">Ricinus communis</name>
    <name type="common">Castor bean</name>
    <dbReference type="NCBI Taxonomy" id="3988"/>
    <lineage>
        <taxon>Eukaryota</taxon>
        <taxon>Viridiplantae</taxon>
        <taxon>Streptophyta</taxon>
        <taxon>Embryophyta</taxon>
        <taxon>Tracheophyta</taxon>
        <taxon>Spermatophyta</taxon>
        <taxon>Magnoliopsida</taxon>
        <taxon>eudicotyledons</taxon>
        <taxon>Gunneridae</taxon>
        <taxon>Pentapetalae</taxon>
        <taxon>rosids</taxon>
        <taxon>fabids</taxon>
        <taxon>Malpighiales</taxon>
        <taxon>Euphorbiaceae</taxon>
        <taxon>Acalyphoideae</taxon>
        <taxon>Acalypheae</taxon>
        <taxon>Ricinus</taxon>
    </lineage>
</organism>
<dbReference type="InParanoid" id="B9TF22"/>
<evidence type="ECO:0000313" key="1">
    <source>
        <dbReference type="EMBL" id="EEF25541.1"/>
    </source>
</evidence>
<feature type="non-terminal residue" evidence="1">
    <location>
        <position position="285"/>
    </location>
</feature>
<gene>
    <name evidence="1" type="ORF">RCOM_1822420</name>
</gene>
<dbReference type="Proteomes" id="UP000008311">
    <property type="component" value="Unassembled WGS sequence"/>
</dbReference>
<proteinExistence type="predicted"/>